<dbReference type="EMBL" id="CP006939">
    <property type="protein sequence ID" value="AHC14408.1"/>
    <property type="molecule type" value="Genomic_DNA"/>
</dbReference>
<dbReference type="Pfam" id="PF07690">
    <property type="entry name" value="MFS_1"/>
    <property type="match status" value="1"/>
</dbReference>
<dbReference type="InterPro" id="IPR052983">
    <property type="entry name" value="MFS_Riboflavin_Transporter"/>
</dbReference>
<dbReference type="STRING" id="1307761.L21SP2_0990"/>
<organism evidence="9 10">
    <name type="scientific">Salinispira pacifica</name>
    <dbReference type="NCBI Taxonomy" id="1307761"/>
    <lineage>
        <taxon>Bacteria</taxon>
        <taxon>Pseudomonadati</taxon>
        <taxon>Spirochaetota</taxon>
        <taxon>Spirochaetia</taxon>
        <taxon>Spirochaetales</taxon>
        <taxon>Spirochaetaceae</taxon>
        <taxon>Salinispira</taxon>
    </lineage>
</organism>
<dbReference type="HOGENOM" id="CLU_001265_59_9_12"/>
<sequence length="454" mass="47897">MQAKHGNIYRRMPFYYGWVMVGAGTIGMLLSIPGQTIGVSVFTDFLIDALHLSRDQLSLAYMIGTLSSAAILSASGVLLDRWGSRRFGSIVAALLGLSLLVLSYIDGIVDAASRTLTLLPPGLTAMIIMSAGFFLLRFLGQGSLTLVSRNLPMRWFVKRRGMVSAIVGTFVSFGFNSAPAFFDRLIQAAGWQGAWRISGLIVLILGVSLYVILVRDNPESVGLKPDGEPADPGDELTRNLEKHTDAPGDDAADQVKAPDMSLSEAVKTARFWVYGLSVGLSSLYITGFTFHVVSIFAEAGIGRSIAVSVFIPVSIISVIVNALVSFASDFIRLKWILATLLSGLMISMIGINFLQPGFVFTAIIILGNGLAGGSFNSLTTLTWPRFFGTTHLGAISGFIMGILVAGSALGPIMLSASLSIAGGYGAAAAVLAGTAALLFLSGMILSEPAAPGKD</sequence>
<dbReference type="PANTHER" id="PTHR43385">
    <property type="entry name" value="RIBOFLAVIN TRANSPORTER RIBJ"/>
    <property type="match status" value="1"/>
</dbReference>
<dbReference type="Gene3D" id="1.20.1250.20">
    <property type="entry name" value="MFS general substrate transporter like domains"/>
    <property type="match status" value="2"/>
</dbReference>
<feature type="compositionally biased region" description="Basic and acidic residues" evidence="6">
    <location>
        <begin position="235"/>
        <end position="246"/>
    </location>
</feature>
<feature type="transmembrane region" description="Helical" evidence="7">
    <location>
        <begin position="194"/>
        <end position="214"/>
    </location>
</feature>
<evidence type="ECO:0000256" key="3">
    <source>
        <dbReference type="ARBA" id="ARBA00022692"/>
    </source>
</evidence>
<keyword evidence="10" id="KW-1185">Reference proteome</keyword>
<evidence type="ECO:0000256" key="7">
    <source>
        <dbReference type="SAM" id="Phobius"/>
    </source>
</evidence>
<evidence type="ECO:0000313" key="9">
    <source>
        <dbReference type="EMBL" id="AHC14408.1"/>
    </source>
</evidence>
<protein>
    <recommendedName>
        <fullName evidence="8">Major facilitator superfamily (MFS) profile domain-containing protein</fullName>
    </recommendedName>
</protein>
<dbReference type="InterPro" id="IPR020846">
    <property type="entry name" value="MFS_dom"/>
</dbReference>
<feature type="transmembrane region" description="Helical" evidence="7">
    <location>
        <begin position="271"/>
        <end position="293"/>
    </location>
</feature>
<proteinExistence type="predicted"/>
<feature type="transmembrane region" description="Helical" evidence="7">
    <location>
        <begin position="395"/>
        <end position="418"/>
    </location>
</feature>
<dbReference type="PROSITE" id="PS50850">
    <property type="entry name" value="MFS"/>
    <property type="match status" value="1"/>
</dbReference>
<name>V5WF25_9SPIO</name>
<dbReference type="PANTHER" id="PTHR43385:SF1">
    <property type="entry name" value="RIBOFLAVIN TRANSPORTER RIBJ"/>
    <property type="match status" value="1"/>
</dbReference>
<feature type="transmembrane region" description="Helical" evidence="7">
    <location>
        <begin position="59"/>
        <end position="79"/>
    </location>
</feature>
<evidence type="ECO:0000259" key="8">
    <source>
        <dbReference type="PROSITE" id="PS50850"/>
    </source>
</evidence>
<feature type="transmembrane region" description="Helical" evidence="7">
    <location>
        <begin position="86"/>
        <end position="105"/>
    </location>
</feature>
<dbReference type="InterPro" id="IPR011701">
    <property type="entry name" value="MFS"/>
</dbReference>
<evidence type="ECO:0000313" key="10">
    <source>
        <dbReference type="Proteomes" id="UP000018680"/>
    </source>
</evidence>
<dbReference type="RefSeq" id="WP_024267338.1">
    <property type="nucleotide sequence ID" value="NC_023035.1"/>
</dbReference>
<feature type="transmembrane region" description="Helical" evidence="7">
    <location>
        <begin position="305"/>
        <end position="324"/>
    </location>
</feature>
<feature type="transmembrane region" description="Helical" evidence="7">
    <location>
        <begin position="161"/>
        <end position="182"/>
    </location>
</feature>
<keyword evidence="3 7" id="KW-0812">Transmembrane</keyword>
<feature type="transmembrane region" description="Helical" evidence="7">
    <location>
        <begin position="424"/>
        <end position="445"/>
    </location>
</feature>
<keyword evidence="4 7" id="KW-1133">Transmembrane helix</keyword>
<evidence type="ECO:0000256" key="5">
    <source>
        <dbReference type="ARBA" id="ARBA00023136"/>
    </source>
</evidence>
<dbReference type="eggNOG" id="COG2271">
    <property type="taxonomic scope" value="Bacteria"/>
</dbReference>
<accession>V5WF25</accession>
<feature type="domain" description="Major facilitator superfamily (MFS) profile" evidence="8">
    <location>
        <begin position="19"/>
        <end position="450"/>
    </location>
</feature>
<keyword evidence="5 7" id="KW-0472">Membrane</keyword>
<comment type="subcellular location">
    <subcellularLocation>
        <location evidence="1">Membrane</location>
        <topology evidence="1">Multi-pass membrane protein</topology>
    </subcellularLocation>
</comment>
<dbReference type="SUPFAM" id="SSF103473">
    <property type="entry name" value="MFS general substrate transporter"/>
    <property type="match status" value="1"/>
</dbReference>
<feature type="transmembrane region" description="Helical" evidence="7">
    <location>
        <begin position="336"/>
        <end position="354"/>
    </location>
</feature>
<feature type="transmembrane region" description="Helical" evidence="7">
    <location>
        <begin position="12"/>
        <end position="32"/>
    </location>
</feature>
<feature type="region of interest" description="Disordered" evidence="6">
    <location>
        <begin position="223"/>
        <end position="254"/>
    </location>
</feature>
<dbReference type="KEGG" id="slr:L21SP2_0990"/>
<reference evidence="9 10" key="1">
    <citation type="journal article" date="2015" name="Stand. Genomic Sci.">
        <title>Complete genome sequence and description of Salinispira pacifica gen. nov., sp. nov., a novel spirochaete isolated form a hypersaline microbial mat.</title>
        <authorList>
            <person name="Ben Hania W."/>
            <person name="Joseph M."/>
            <person name="Schumann P."/>
            <person name="Bunk B."/>
            <person name="Fiebig A."/>
            <person name="Sproer C."/>
            <person name="Klenk H.P."/>
            <person name="Fardeau M.L."/>
            <person name="Spring S."/>
        </authorList>
    </citation>
    <scope>NUCLEOTIDE SEQUENCE [LARGE SCALE GENOMIC DNA]</scope>
    <source>
        <strain evidence="9 10">L21-RPul-D2</strain>
    </source>
</reference>
<evidence type="ECO:0000256" key="4">
    <source>
        <dbReference type="ARBA" id="ARBA00022989"/>
    </source>
</evidence>
<feature type="transmembrane region" description="Helical" evidence="7">
    <location>
        <begin position="117"/>
        <end position="140"/>
    </location>
</feature>
<gene>
    <name evidence="9" type="ORF">L21SP2_0990</name>
</gene>
<dbReference type="GO" id="GO:0016020">
    <property type="term" value="C:membrane"/>
    <property type="evidence" value="ECO:0007669"/>
    <property type="project" value="UniProtKB-SubCell"/>
</dbReference>
<evidence type="ECO:0000256" key="1">
    <source>
        <dbReference type="ARBA" id="ARBA00004141"/>
    </source>
</evidence>
<dbReference type="AlphaFoldDB" id="V5WF25"/>
<feature type="transmembrane region" description="Helical" evidence="7">
    <location>
        <begin position="360"/>
        <end position="383"/>
    </location>
</feature>
<keyword evidence="2" id="KW-0813">Transport</keyword>
<evidence type="ECO:0000256" key="2">
    <source>
        <dbReference type="ARBA" id="ARBA00022448"/>
    </source>
</evidence>
<evidence type="ECO:0000256" key="6">
    <source>
        <dbReference type="SAM" id="MobiDB-lite"/>
    </source>
</evidence>
<dbReference type="OrthoDB" id="182417at2"/>
<dbReference type="Proteomes" id="UP000018680">
    <property type="component" value="Chromosome"/>
</dbReference>
<dbReference type="GO" id="GO:0022857">
    <property type="term" value="F:transmembrane transporter activity"/>
    <property type="evidence" value="ECO:0007669"/>
    <property type="project" value="InterPro"/>
</dbReference>
<dbReference type="PATRIC" id="fig|1307761.3.peg.988"/>
<dbReference type="InterPro" id="IPR036259">
    <property type="entry name" value="MFS_trans_sf"/>
</dbReference>